<dbReference type="PANTHER" id="PTHR42889:SF1">
    <property type="entry name" value="BLR3681 PROTEIN"/>
    <property type="match status" value="1"/>
</dbReference>
<sequence length="358" mass="40282">MPDDVFVIDAVVHALNLSPDNVASKYGEQLHLMSYGLHTAMSPPDRICRQDVYMVDMDPHVLARTMLEESRTDLFGTHTLRLDTWFKDGFAAEWKTLELCRSYPERCLGYIGLDPTQDKAQVLDDLDRQHEDLPSAIGVKLYPHQMDPYRRWLANDDTVLALIERAQERGLRTIAIHKALPNGSVPLAPYRIGEDFEQAADSFPGMNFEIIHSGMAFVEETAMAIGRFPNVYANLETTTALLWQAPGRFEAALALMMQWGGIEKLLWSTGCTVIHPQHVLELFWNFRFSEEVMSRHGIPQLDDTMKRMILGGNYARAMGLDIAAYRAAQAKDAFAGKRAEGIKPAWSIWQGEAQGVAA</sequence>
<dbReference type="Gene3D" id="3.20.20.140">
    <property type="entry name" value="Metal-dependent hydrolases"/>
    <property type="match status" value="1"/>
</dbReference>
<dbReference type="PANTHER" id="PTHR42889">
    <property type="entry name" value="BLR3681 PROTEIN"/>
    <property type="match status" value="1"/>
</dbReference>
<dbReference type="AlphaFoldDB" id="A0A074N172"/>
<comment type="caution">
    <text evidence="2">The sequence shown here is derived from an EMBL/GenBank/DDBJ whole genome shotgun (WGS) entry which is preliminary data.</text>
</comment>
<keyword evidence="3" id="KW-1185">Reference proteome</keyword>
<name>A0A074N172_9SPHN</name>
<dbReference type="Proteomes" id="UP000027866">
    <property type="component" value="Unassembled WGS sequence"/>
</dbReference>
<organism evidence="2 3">
    <name type="scientific">Erythrobacter litoralis</name>
    <dbReference type="NCBI Taxonomy" id="39960"/>
    <lineage>
        <taxon>Bacteria</taxon>
        <taxon>Pseudomonadati</taxon>
        <taxon>Pseudomonadota</taxon>
        <taxon>Alphaproteobacteria</taxon>
        <taxon>Sphingomonadales</taxon>
        <taxon>Erythrobacteraceae</taxon>
        <taxon>Erythrobacter/Porphyrobacter group</taxon>
        <taxon>Erythrobacter</taxon>
    </lineage>
</organism>
<evidence type="ECO:0000259" key="1">
    <source>
        <dbReference type="Pfam" id="PF04909"/>
    </source>
</evidence>
<accession>A0A074N172</accession>
<feature type="domain" description="Amidohydrolase-related" evidence="1">
    <location>
        <begin position="67"/>
        <end position="316"/>
    </location>
</feature>
<dbReference type="InterPro" id="IPR032466">
    <property type="entry name" value="Metal_Hydrolase"/>
</dbReference>
<dbReference type="EMBL" id="JMIX01000003">
    <property type="protein sequence ID" value="KEO98675.1"/>
    <property type="molecule type" value="Genomic_DNA"/>
</dbReference>
<gene>
    <name evidence="2" type="ORF">EH32_06105</name>
</gene>
<proteinExistence type="predicted"/>
<reference evidence="2 3" key="1">
    <citation type="submission" date="2014-04" db="EMBL/GenBank/DDBJ databases">
        <title>A comprehensive comparison of genomes of Erythrobacter spp. Strains.</title>
        <authorList>
            <person name="Zheng Q."/>
        </authorList>
    </citation>
    <scope>NUCLEOTIDE SEQUENCE [LARGE SCALE GENOMIC DNA]</scope>
    <source>
        <strain evidence="2 3">DSM 8509</strain>
    </source>
</reference>
<dbReference type="InterPro" id="IPR006680">
    <property type="entry name" value="Amidohydro-rel"/>
</dbReference>
<evidence type="ECO:0000313" key="2">
    <source>
        <dbReference type="EMBL" id="KEO98675.1"/>
    </source>
</evidence>
<protein>
    <recommendedName>
        <fullName evidence="1">Amidohydrolase-related domain-containing protein</fullName>
    </recommendedName>
</protein>
<dbReference type="SUPFAM" id="SSF51556">
    <property type="entry name" value="Metallo-dependent hydrolases"/>
    <property type="match status" value="1"/>
</dbReference>
<evidence type="ECO:0000313" key="3">
    <source>
        <dbReference type="Proteomes" id="UP000027866"/>
    </source>
</evidence>
<dbReference type="GO" id="GO:0016787">
    <property type="term" value="F:hydrolase activity"/>
    <property type="evidence" value="ECO:0007669"/>
    <property type="project" value="InterPro"/>
</dbReference>
<dbReference type="Pfam" id="PF04909">
    <property type="entry name" value="Amidohydro_2"/>
    <property type="match status" value="1"/>
</dbReference>